<evidence type="ECO:0000313" key="2">
    <source>
        <dbReference type="EMBL" id="RQM29391.1"/>
    </source>
</evidence>
<sequence>MERSKRAATSRSGRMAMLEFLRIPENFALLTGQATEGKPMKGGQKLTRSHGLARLMEYVNAVVPAVRPWTTKDAKLRLILWQFMYLKMVEGSEVDGADVLGFDGDGDDVTGKEGNGRRVVVAGSEVDGADVLGFEGDGTEVKEGGSTPPPIALATLMRPNP</sequence>
<dbReference type="EMBL" id="MZMZ02001396">
    <property type="protein sequence ID" value="RQM29391.1"/>
    <property type="molecule type" value="Genomic_DNA"/>
</dbReference>
<dbReference type="VEuPathDB" id="FungiDB:H257_16697"/>
<comment type="caution">
    <text evidence="2">The sequence shown here is derived from an EMBL/GenBank/DDBJ whole genome shotgun (WGS) entry which is preliminary data.</text>
</comment>
<proteinExistence type="predicted"/>
<gene>
    <name evidence="2" type="ORF">B5M09_011871</name>
</gene>
<evidence type="ECO:0000313" key="3">
    <source>
        <dbReference type="Proteomes" id="UP000284702"/>
    </source>
</evidence>
<reference evidence="2" key="1">
    <citation type="submission" date="2018-07" db="EMBL/GenBank/DDBJ databases">
        <title>Annotation of Aphanomyces astaci genome assembly.</title>
        <authorList>
            <person name="Studholme D.J."/>
        </authorList>
    </citation>
    <scope>NUCLEOTIDE SEQUENCE [LARGE SCALE GENOMIC DNA]</scope>
    <source>
        <strain evidence="2">Pc</strain>
    </source>
</reference>
<name>A0A3R7ZJW6_APHAT</name>
<protein>
    <submittedName>
        <fullName evidence="2">Uncharacterized protein</fullName>
    </submittedName>
</protein>
<accession>A0A3R7ZJW6</accession>
<feature type="region of interest" description="Disordered" evidence="1">
    <location>
        <begin position="132"/>
        <end position="151"/>
    </location>
</feature>
<evidence type="ECO:0000256" key="1">
    <source>
        <dbReference type="SAM" id="MobiDB-lite"/>
    </source>
</evidence>
<dbReference type="Proteomes" id="UP000284702">
    <property type="component" value="Unassembled WGS sequence"/>
</dbReference>
<organism evidence="2 3">
    <name type="scientific">Aphanomyces astaci</name>
    <name type="common">Crayfish plague agent</name>
    <dbReference type="NCBI Taxonomy" id="112090"/>
    <lineage>
        <taxon>Eukaryota</taxon>
        <taxon>Sar</taxon>
        <taxon>Stramenopiles</taxon>
        <taxon>Oomycota</taxon>
        <taxon>Saprolegniomycetes</taxon>
        <taxon>Saprolegniales</taxon>
        <taxon>Verrucalvaceae</taxon>
        <taxon>Aphanomyces</taxon>
    </lineage>
</organism>
<keyword evidence="3" id="KW-1185">Reference proteome</keyword>
<dbReference type="AlphaFoldDB" id="A0A3R7ZJW6"/>